<sequence>MDIIETIKDQIANNTILLYMKGSPNAPQCGFSAKAVQAVMGCGEKFAYVDILQNPEIRANLPKYANWPTFPQLWVAGELVGGSDIVAEMAANGELQALIKGATAKTAEPQAGA</sequence>
<dbReference type="InterPro" id="IPR004480">
    <property type="entry name" value="Monothiol_GRX-rel"/>
</dbReference>
<evidence type="ECO:0000256" key="6">
    <source>
        <dbReference type="ARBA" id="ARBA00023284"/>
    </source>
</evidence>
<keyword evidence="6" id="KW-0676">Redox-active center</keyword>
<evidence type="ECO:0000256" key="4">
    <source>
        <dbReference type="ARBA" id="ARBA00023004"/>
    </source>
</evidence>
<dbReference type="PANTHER" id="PTHR10293">
    <property type="entry name" value="GLUTAREDOXIN FAMILY MEMBER"/>
    <property type="match status" value="1"/>
</dbReference>
<comment type="caution">
    <text evidence="9">The sequence shown here is derived from an EMBL/GenBank/DDBJ whole genome shotgun (WGS) entry which is preliminary data.</text>
</comment>
<evidence type="ECO:0000256" key="3">
    <source>
        <dbReference type="ARBA" id="ARBA00022723"/>
    </source>
</evidence>
<dbReference type="SUPFAM" id="SSF52833">
    <property type="entry name" value="Thioredoxin-like"/>
    <property type="match status" value="1"/>
</dbReference>
<evidence type="ECO:0000313" key="9">
    <source>
        <dbReference type="EMBL" id="NJP00143.1"/>
    </source>
</evidence>
<gene>
    <name evidence="9" type="primary">grxD</name>
    <name evidence="9" type="ORF">HBH25_04630</name>
</gene>
<keyword evidence="4" id="KW-0408">Iron</keyword>
<dbReference type="EMBL" id="JAAVJI010000002">
    <property type="protein sequence ID" value="NJP00143.1"/>
    <property type="molecule type" value="Genomic_DNA"/>
</dbReference>
<dbReference type="InterPro" id="IPR033658">
    <property type="entry name" value="GRX_PICOT-like"/>
</dbReference>
<reference evidence="9 10" key="1">
    <citation type="submission" date="2020-03" db="EMBL/GenBank/DDBJ databases">
        <authorList>
            <person name="Wang L."/>
            <person name="He N."/>
            <person name="Li Y."/>
            <person name="Fang Y."/>
            <person name="Zhang F."/>
        </authorList>
    </citation>
    <scope>NUCLEOTIDE SEQUENCE [LARGE SCALE GENOMIC DNA]</scope>
    <source>
        <strain evidence="10">hsmgli-8</strain>
    </source>
</reference>
<organism evidence="9 10">
    <name type="scientific">Pseudomonas quercus</name>
    <dbReference type="NCBI Taxonomy" id="2722792"/>
    <lineage>
        <taxon>Bacteria</taxon>
        <taxon>Pseudomonadati</taxon>
        <taxon>Pseudomonadota</taxon>
        <taxon>Gammaproteobacteria</taxon>
        <taxon>Pseudomonadales</taxon>
        <taxon>Pseudomonadaceae</taxon>
        <taxon>Pseudomonas</taxon>
    </lineage>
</organism>
<evidence type="ECO:0000313" key="10">
    <source>
        <dbReference type="Proteomes" id="UP000746535"/>
    </source>
</evidence>
<feature type="domain" description="Glutaredoxin" evidence="8">
    <location>
        <begin position="16"/>
        <end position="80"/>
    </location>
</feature>
<dbReference type="Proteomes" id="UP000746535">
    <property type="component" value="Unassembled WGS sequence"/>
</dbReference>
<dbReference type="Pfam" id="PF00462">
    <property type="entry name" value="Glutaredoxin"/>
    <property type="match status" value="1"/>
</dbReference>
<dbReference type="Gene3D" id="3.40.30.10">
    <property type="entry name" value="Glutaredoxin"/>
    <property type="match status" value="1"/>
</dbReference>
<dbReference type="CDD" id="cd03028">
    <property type="entry name" value="GRX_PICOT_like"/>
    <property type="match status" value="1"/>
</dbReference>
<evidence type="ECO:0000256" key="7">
    <source>
        <dbReference type="PIRNR" id="PIRNR005894"/>
    </source>
</evidence>
<keyword evidence="2" id="KW-0001">2Fe-2S</keyword>
<dbReference type="PROSITE" id="PS51354">
    <property type="entry name" value="GLUTAREDOXIN_2"/>
    <property type="match status" value="1"/>
</dbReference>
<accession>A0ABX0YDK5</accession>
<dbReference type="RefSeq" id="WP_168082005.1">
    <property type="nucleotide sequence ID" value="NZ_JAAVJI010000002.1"/>
</dbReference>
<dbReference type="InterPro" id="IPR002109">
    <property type="entry name" value="Glutaredoxin"/>
</dbReference>
<evidence type="ECO:0000259" key="8">
    <source>
        <dbReference type="Pfam" id="PF00462"/>
    </source>
</evidence>
<dbReference type="PANTHER" id="PTHR10293:SF72">
    <property type="entry name" value="MONOTHIOL GLUTAREDOXIN-S14, CHLOROPLASTIC"/>
    <property type="match status" value="1"/>
</dbReference>
<comment type="similarity">
    <text evidence="1 7">Belongs to the glutaredoxin family. Monothiol subfamily.</text>
</comment>
<evidence type="ECO:0000256" key="1">
    <source>
        <dbReference type="ARBA" id="ARBA00009630"/>
    </source>
</evidence>
<name>A0ABX0YDK5_9PSED</name>
<proteinExistence type="inferred from homology"/>
<dbReference type="PIRSF" id="PIRSF005894">
    <property type="entry name" value="Monothiol_GRX"/>
    <property type="match status" value="1"/>
</dbReference>
<dbReference type="InterPro" id="IPR036249">
    <property type="entry name" value="Thioredoxin-like_sf"/>
</dbReference>
<dbReference type="InterPro" id="IPR014434">
    <property type="entry name" value="Monothiol_GRX"/>
</dbReference>
<protein>
    <recommendedName>
        <fullName evidence="7">Glutaredoxin</fullName>
    </recommendedName>
</protein>
<evidence type="ECO:0000256" key="2">
    <source>
        <dbReference type="ARBA" id="ARBA00022714"/>
    </source>
</evidence>
<keyword evidence="3" id="KW-0479">Metal-binding</keyword>
<keyword evidence="5" id="KW-0411">Iron-sulfur</keyword>
<dbReference type="NCBIfam" id="TIGR00365">
    <property type="entry name" value="Grx4 family monothiol glutaredoxin"/>
    <property type="match status" value="1"/>
</dbReference>
<evidence type="ECO:0000256" key="5">
    <source>
        <dbReference type="ARBA" id="ARBA00023014"/>
    </source>
</evidence>
<keyword evidence="10" id="KW-1185">Reference proteome</keyword>